<evidence type="ECO:0000259" key="10">
    <source>
        <dbReference type="Pfam" id="PF00294"/>
    </source>
</evidence>
<accession>A0A495BIU7</accession>
<evidence type="ECO:0000256" key="8">
    <source>
        <dbReference type="RuleBase" id="RU003704"/>
    </source>
</evidence>
<dbReference type="GO" id="GO:0005829">
    <property type="term" value="C:cytosol"/>
    <property type="evidence" value="ECO:0007669"/>
    <property type="project" value="TreeGrafter"/>
</dbReference>
<dbReference type="InterPro" id="IPR002139">
    <property type="entry name" value="Ribo/fructo_kinase"/>
</dbReference>
<gene>
    <name evidence="11" type="ORF">C8E02_1039</name>
</gene>
<reference evidence="11 12" key="1">
    <citation type="submission" date="2018-10" db="EMBL/GenBank/DDBJ databases">
        <title>Genomic Encyclopedia of Type Strains, Phase IV (KMG-IV): sequencing the most valuable type-strain genomes for metagenomic binning, comparative biology and taxonomic classification.</title>
        <authorList>
            <person name="Goeker M."/>
        </authorList>
    </citation>
    <scope>NUCLEOTIDE SEQUENCE [LARGE SCALE GENOMIC DNA]</scope>
    <source>
        <strain evidence="11 12">DSM 3303</strain>
    </source>
</reference>
<protein>
    <recommendedName>
        <fullName evidence="7">Phosphofructokinase</fullName>
    </recommendedName>
</protein>
<dbReference type="InterPro" id="IPR029056">
    <property type="entry name" value="Ribokinase-like"/>
</dbReference>
<dbReference type="InterPro" id="IPR002173">
    <property type="entry name" value="Carboh/pur_kinase_PfkB_CS"/>
</dbReference>
<dbReference type="FunFam" id="3.40.1190.20:FF:000001">
    <property type="entry name" value="Phosphofructokinase"/>
    <property type="match status" value="1"/>
</dbReference>
<dbReference type="CDD" id="cd01164">
    <property type="entry name" value="FruK_PfkB_like"/>
    <property type="match status" value="1"/>
</dbReference>
<organism evidence="11 12">
    <name type="scientific">Vogesella indigofera</name>
    <name type="common">Pseudomonas indigofera</name>
    <dbReference type="NCBI Taxonomy" id="45465"/>
    <lineage>
        <taxon>Bacteria</taxon>
        <taxon>Pseudomonadati</taxon>
        <taxon>Pseudomonadota</taxon>
        <taxon>Betaproteobacteria</taxon>
        <taxon>Neisseriales</taxon>
        <taxon>Chromobacteriaceae</taxon>
        <taxon>Vogesella</taxon>
    </lineage>
</organism>
<dbReference type="RefSeq" id="WP_120809897.1">
    <property type="nucleotide sequence ID" value="NZ_RBID01000011.1"/>
</dbReference>
<keyword evidence="2 7" id="KW-0808">Transferase</keyword>
<keyword evidence="5 9" id="KW-0067">ATP-binding</keyword>
<dbReference type="PROSITE" id="PS00583">
    <property type="entry name" value="PFKB_KINASES_1"/>
    <property type="match status" value="1"/>
</dbReference>
<comment type="function">
    <text evidence="9">Catalyzes the ATP-dependent phosphorylation of fructose-l-phosphate to fructose-l,6-bisphosphate.</text>
</comment>
<keyword evidence="3 9" id="KW-0547">Nucleotide-binding</keyword>
<dbReference type="GO" id="GO:0005524">
    <property type="term" value="F:ATP binding"/>
    <property type="evidence" value="ECO:0007669"/>
    <property type="project" value="UniProtKB-UniRule"/>
</dbReference>
<dbReference type="EMBL" id="RBID01000011">
    <property type="protein sequence ID" value="RKQ61270.1"/>
    <property type="molecule type" value="Genomic_DNA"/>
</dbReference>
<comment type="similarity">
    <text evidence="1 7 8">Belongs to the carbohydrate kinase PfkB family.</text>
</comment>
<dbReference type="SUPFAM" id="SSF53613">
    <property type="entry name" value="Ribokinase-like"/>
    <property type="match status" value="1"/>
</dbReference>
<dbReference type="PROSITE" id="PS00584">
    <property type="entry name" value="PFKB_KINASES_2"/>
    <property type="match status" value="1"/>
</dbReference>
<dbReference type="GO" id="GO:0044281">
    <property type="term" value="P:small molecule metabolic process"/>
    <property type="evidence" value="ECO:0007669"/>
    <property type="project" value="UniProtKB-ARBA"/>
</dbReference>
<proteinExistence type="inferred from homology"/>
<name>A0A495BIU7_VOGIN</name>
<keyword evidence="4 8" id="KW-0418">Kinase</keyword>
<evidence type="ECO:0000256" key="6">
    <source>
        <dbReference type="ARBA" id="ARBA00047745"/>
    </source>
</evidence>
<dbReference type="Gene3D" id="3.40.1190.20">
    <property type="match status" value="1"/>
</dbReference>
<evidence type="ECO:0000256" key="3">
    <source>
        <dbReference type="ARBA" id="ARBA00022741"/>
    </source>
</evidence>
<dbReference type="NCBIfam" id="TIGR03168">
    <property type="entry name" value="1-PFK"/>
    <property type="match status" value="1"/>
</dbReference>
<comment type="catalytic activity">
    <reaction evidence="6 9">
        <text>beta-D-fructose 1-phosphate + ATP = beta-D-fructose 1,6-bisphosphate + ADP + H(+)</text>
        <dbReference type="Rhea" id="RHEA:14213"/>
        <dbReference type="ChEBI" id="CHEBI:15378"/>
        <dbReference type="ChEBI" id="CHEBI:30616"/>
        <dbReference type="ChEBI" id="CHEBI:32966"/>
        <dbReference type="ChEBI" id="CHEBI:138881"/>
        <dbReference type="ChEBI" id="CHEBI:456216"/>
        <dbReference type="EC" id="2.7.1.56"/>
    </reaction>
</comment>
<evidence type="ECO:0000256" key="2">
    <source>
        <dbReference type="ARBA" id="ARBA00022679"/>
    </source>
</evidence>
<dbReference type="PANTHER" id="PTHR46566">
    <property type="entry name" value="1-PHOSPHOFRUCTOKINASE-RELATED"/>
    <property type="match status" value="1"/>
</dbReference>
<dbReference type="Proteomes" id="UP000279384">
    <property type="component" value="Unassembled WGS sequence"/>
</dbReference>
<dbReference type="NCBIfam" id="TIGR03828">
    <property type="entry name" value="pfkB"/>
    <property type="match status" value="1"/>
</dbReference>
<dbReference type="InterPro" id="IPR022463">
    <property type="entry name" value="1-PFruKinase"/>
</dbReference>
<evidence type="ECO:0000256" key="4">
    <source>
        <dbReference type="ARBA" id="ARBA00022777"/>
    </source>
</evidence>
<dbReference type="AlphaFoldDB" id="A0A495BIU7"/>
<dbReference type="InterPro" id="IPR011611">
    <property type="entry name" value="PfkB_dom"/>
</dbReference>
<dbReference type="GO" id="GO:0016052">
    <property type="term" value="P:carbohydrate catabolic process"/>
    <property type="evidence" value="ECO:0007669"/>
    <property type="project" value="UniProtKB-ARBA"/>
</dbReference>
<feature type="domain" description="Carbohydrate kinase PfkB" evidence="10">
    <location>
        <begin position="9"/>
        <end position="301"/>
    </location>
</feature>
<evidence type="ECO:0000313" key="11">
    <source>
        <dbReference type="EMBL" id="RKQ61270.1"/>
    </source>
</evidence>
<dbReference type="PIRSF" id="PIRSF000535">
    <property type="entry name" value="1PFK/6PFK/LacC"/>
    <property type="match status" value="1"/>
</dbReference>
<evidence type="ECO:0000256" key="1">
    <source>
        <dbReference type="ARBA" id="ARBA00010688"/>
    </source>
</evidence>
<dbReference type="PRINTS" id="PR00990">
    <property type="entry name" value="RIBOKINASE"/>
</dbReference>
<evidence type="ECO:0000256" key="5">
    <source>
        <dbReference type="ARBA" id="ARBA00022840"/>
    </source>
</evidence>
<dbReference type="Pfam" id="PF00294">
    <property type="entry name" value="PfkB"/>
    <property type="match status" value="1"/>
</dbReference>
<dbReference type="GO" id="GO:0008662">
    <property type="term" value="F:1-phosphofructokinase activity"/>
    <property type="evidence" value="ECO:0007669"/>
    <property type="project" value="UniProtKB-UniRule"/>
</dbReference>
<comment type="caution">
    <text evidence="11">The sequence shown here is derived from an EMBL/GenBank/DDBJ whole genome shotgun (WGS) entry which is preliminary data.</text>
</comment>
<dbReference type="PANTHER" id="PTHR46566:SF5">
    <property type="entry name" value="1-PHOSPHOFRUCTOKINASE"/>
    <property type="match status" value="1"/>
</dbReference>
<sequence length="319" mass="33559">MSATVITVTLNPAIDQTVTLDALHPGAVNLATAVHVNAGGKGVNVASCLADWGVPVIASGLLGRDNAAPFENLFADKGIRDAFIRVAGSTRTNIKLVDRSTLDTTDINLPGMSANEEALDRLQLLLDEQADADRYVVLAGSLPAGIGDDSWAQFCRQLRSLGARVLLDSSGTALQQALALPAAELPWLIKPNQHELEQYLGRTLASRDELVAAARELQQRGIAVVVVSLGSDGALLCCNDGCWFAEPLTLSDIHSSVGAGDALVAGLVAALSAQLAWPEVLRLGMAFAAAKLGQFGPNLPSRQAVCQLAERIQIERITE</sequence>
<evidence type="ECO:0000256" key="7">
    <source>
        <dbReference type="PIRNR" id="PIRNR000535"/>
    </source>
</evidence>
<dbReference type="InterPro" id="IPR017583">
    <property type="entry name" value="Tagatose/fructose_Pkinase"/>
</dbReference>
<evidence type="ECO:0000256" key="9">
    <source>
        <dbReference type="RuleBase" id="RU369061"/>
    </source>
</evidence>
<evidence type="ECO:0000313" key="12">
    <source>
        <dbReference type="Proteomes" id="UP000279384"/>
    </source>
</evidence>